<evidence type="ECO:0000259" key="5">
    <source>
        <dbReference type="Pfam" id="PF04335"/>
    </source>
</evidence>
<keyword evidence="2" id="KW-0812">Transmembrane</keyword>
<reference evidence="6" key="1">
    <citation type="submission" date="2023-05" db="EMBL/GenBank/DDBJ databases">
        <title>Whole genome sequence of Commensalibacter sp.</title>
        <authorList>
            <person name="Charoenyingcharoen P."/>
            <person name="Yukphan P."/>
        </authorList>
    </citation>
    <scope>NUCLEOTIDE SEQUENCE</scope>
    <source>
        <strain evidence="6">TBRC 10068</strain>
    </source>
</reference>
<feature type="domain" description="Bacterial virulence protein VirB8" evidence="5">
    <location>
        <begin position="20"/>
        <end position="228"/>
    </location>
</feature>
<evidence type="ECO:0000256" key="3">
    <source>
        <dbReference type="ARBA" id="ARBA00022989"/>
    </source>
</evidence>
<dbReference type="Pfam" id="PF04335">
    <property type="entry name" value="VirB8"/>
    <property type="match status" value="1"/>
</dbReference>
<gene>
    <name evidence="6" type="ORF">QJV33_11460</name>
</gene>
<dbReference type="InterPro" id="IPR032710">
    <property type="entry name" value="NTF2-like_dom_sf"/>
</dbReference>
<dbReference type="InterPro" id="IPR007430">
    <property type="entry name" value="VirB8"/>
</dbReference>
<sequence length="229" mass="25759">MKKEKNIKLPDKGENPYLNARQEWMERYGSYIQSAKNWRYCAFAALGLSAFLVANNWHLANKSQTVPYILEVNKQGQTFFGGVPTVASVSNPVIIKAALETWIRDARSVLTDPIAERHYIDTVYSFLAKGSPAYHTLTDWYANRQPFALGQEQSIDVQNLSALAVGDINTTKTWTVTWDEVTIKNDGTKTQEHWSANITFKTVPVKATDAIANVNPIGLLITSFSWSRQ</sequence>
<organism evidence="6 7">
    <name type="scientific">Commensalibacter nepenthis</name>
    <dbReference type="NCBI Taxonomy" id="3043872"/>
    <lineage>
        <taxon>Bacteria</taxon>
        <taxon>Pseudomonadati</taxon>
        <taxon>Pseudomonadota</taxon>
        <taxon>Alphaproteobacteria</taxon>
        <taxon>Acetobacterales</taxon>
        <taxon>Acetobacteraceae</taxon>
    </lineage>
</organism>
<evidence type="ECO:0000256" key="2">
    <source>
        <dbReference type="ARBA" id="ARBA00022692"/>
    </source>
</evidence>
<protein>
    <submittedName>
        <fullName evidence="6">VirB8/TrbF family protein</fullName>
    </submittedName>
</protein>
<name>A0ABT6QAF5_9PROT</name>
<evidence type="ECO:0000313" key="7">
    <source>
        <dbReference type="Proteomes" id="UP001431775"/>
    </source>
</evidence>
<evidence type="ECO:0000313" key="6">
    <source>
        <dbReference type="EMBL" id="MDI2113886.1"/>
    </source>
</evidence>
<keyword evidence="7" id="KW-1185">Reference proteome</keyword>
<evidence type="ECO:0000256" key="4">
    <source>
        <dbReference type="ARBA" id="ARBA00023136"/>
    </source>
</evidence>
<comment type="subcellular location">
    <subcellularLocation>
        <location evidence="1">Membrane</location>
        <topology evidence="1">Single-pass membrane protein</topology>
    </subcellularLocation>
</comment>
<dbReference type="EMBL" id="JASBAN010000003">
    <property type="protein sequence ID" value="MDI2113886.1"/>
    <property type="molecule type" value="Genomic_DNA"/>
</dbReference>
<accession>A0ABT6QAF5</accession>
<proteinExistence type="predicted"/>
<comment type="caution">
    <text evidence="6">The sequence shown here is derived from an EMBL/GenBank/DDBJ whole genome shotgun (WGS) entry which is preliminary data.</text>
</comment>
<keyword evidence="4" id="KW-0472">Membrane</keyword>
<dbReference type="Gene3D" id="3.10.450.230">
    <property type="entry name" value="VirB8 protein"/>
    <property type="match status" value="1"/>
</dbReference>
<keyword evidence="3" id="KW-1133">Transmembrane helix</keyword>
<dbReference type="SUPFAM" id="SSF54427">
    <property type="entry name" value="NTF2-like"/>
    <property type="match status" value="1"/>
</dbReference>
<dbReference type="RefSeq" id="WP_281463537.1">
    <property type="nucleotide sequence ID" value="NZ_JASBAN010000003.1"/>
</dbReference>
<dbReference type="InterPro" id="IPR035658">
    <property type="entry name" value="TrbF"/>
</dbReference>
<dbReference type="Proteomes" id="UP001431775">
    <property type="component" value="Unassembled WGS sequence"/>
</dbReference>
<evidence type="ECO:0000256" key="1">
    <source>
        <dbReference type="ARBA" id="ARBA00004167"/>
    </source>
</evidence>
<dbReference type="CDD" id="cd16425">
    <property type="entry name" value="TrbF"/>
    <property type="match status" value="1"/>
</dbReference>